<comment type="caution">
    <text evidence="6">The sequence shown here is derived from an EMBL/GenBank/DDBJ whole genome shotgun (WGS) entry which is preliminary data.</text>
</comment>
<keyword evidence="2" id="KW-0285">Flavoprotein</keyword>
<keyword evidence="3" id="KW-0274">FAD</keyword>
<accession>A0A848LRM1</accession>
<evidence type="ECO:0000259" key="5">
    <source>
        <dbReference type="Pfam" id="PF01494"/>
    </source>
</evidence>
<proteinExistence type="predicted"/>
<organism evidence="6 7">
    <name type="scientific">Pyxidicoccus fallax</name>
    <dbReference type="NCBI Taxonomy" id="394095"/>
    <lineage>
        <taxon>Bacteria</taxon>
        <taxon>Pseudomonadati</taxon>
        <taxon>Myxococcota</taxon>
        <taxon>Myxococcia</taxon>
        <taxon>Myxococcales</taxon>
        <taxon>Cystobacterineae</taxon>
        <taxon>Myxococcaceae</taxon>
        <taxon>Pyxidicoccus</taxon>
    </lineage>
</organism>
<reference evidence="6 7" key="1">
    <citation type="submission" date="2020-04" db="EMBL/GenBank/DDBJ databases">
        <title>Draft genome of Pyxidicoccus fallax type strain.</title>
        <authorList>
            <person name="Whitworth D.E."/>
        </authorList>
    </citation>
    <scope>NUCLEOTIDE SEQUENCE [LARGE SCALE GENOMIC DNA]</scope>
    <source>
        <strain evidence="6 7">DSM 14698</strain>
    </source>
</reference>
<dbReference type="Proteomes" id="UP000518300">
    <property type="component" value="Unassembled WGS sequence"/>
</dbReference>
<dbReference type="EMBL" id="JABBJJ010000235">
    <property type="protein sequence ID" value="NMO20282.1"/>
    <property type="molecule type" value="Genomic_DNA"/>
</dbReference>
<dbReference type="SUPFAM" id="SSF51905">
    <property type="entry name" value="FAD/NAD(P)-binding domain"/>
    <property type="match status" value="1"/>
</dbReference>
<feature type="domain" description="FAD-binding" evidence="5">
    <location>
        <begin position="6"/>
        <end position="343"/>
    </location>
</feature>
<keyword evidence="4" id="KW-0560">Oxidoreductase</keyword>
<keyword evidence="7" id="KW-1185">Reference proteome</keyword>
<dbReference type="GO" id="GO:0071949">
    <property type="term" value="F:FAD binding"/>
    <property type="evidence" value="ECO:0007669"/>
    <property type="project" value="InterPro"/>
</dbReference>
<dbReference type="RefSeq" id="WP_169349503.1">
    <property type="nucleotide sequence ID" value="NZ_JABBJJ010000235.1"/>
</dbReference>
<evidence type="ECO:0000256" key="1">
    <source>
        <dbReference type="ARBA" id="ARBA00001974"/>
    </source>
</evidence>
<dbReference type="InterPro" id="IPR036188">
    <property type="entry name" value="FAD/NAD-bd_sf"/>
</dbReference>
<dbReference type="PANTHER" id="PTHR46496:SF1">
    <property type="entry name" value="ZEAXANTHIN EPOXIDASE, CHLOROPLASTIC"/>
    <property type="match status" value="1"/>
</dbReference>
<evidence type="ECO:0000256" key="4">
    <source>
        <dbReference type="ARBA" id="ARBA00023002"/>
    </source>
</evidence>
<dbReference type="AlphaFoldDB" id="A0A848LRM1"/>
<evidence type="ECO:0000313" key="7">
    <source>
        <dbReference type="Proteomes" id="UP000518300"/>
    </source>
</evidence>
<name>A0A848LRM1_9BACT</name>
<dbReference type="Pfam" id="PF01494">
    <property type="entry name" value="FAD_binding_3"/>
    <property type="match status" value="1"/>
</dbReference>
<dbReference type="PRINTS" id="PR00420">
    <property type="entry name" value="RNGMNOXGNASE"/>
</dbReference>
<evidence type="ECO:0000313" key="6">
    <source>
        <dbReference type="EMBL" id="NMO20282.1"/>
    </source>
</evidence>
<protein>
    <submittedName>
        <fullName evidence="6">FAD-binding protein</fullName>
    </submittedName>
</protein>
<comment type="cofactor">
    <cofactor evidence="1">
        <name>FAD</name>
        <dbReference type="ChEBI" id="CHEBI:57692"/>
    </cofactor>
</comment>
<dbReference type="InterPro" id="IPR002938">
    <property type="entry name" value="FAD-bd"/>
</dbReference>
<dbReference type="Gene3D" id="3.50.50.60">
    <property type="entry name" value="FAD/NAD(P)-binding domain"/>
    <property type="match status" value="1"/>
</dbReference>
<dbReference type="GO" id="GO:0016491">
    <property type="term" value="F:oxidoreductase activity"/>
    <property type="evidence" value="ECO:0007669"/>
    <property type="project" value="UniProtKB-KW"/>
</dbReference>
<sequence>MQSRGVIIIGGGVGGLCAAIALRQAGLEVAVYERAESYRALGAGLSLWPNAMRAFELLGVAREVAGAGVEWRETVMHRWDGKVLSRLAVDTLCRDLGQPTVGLLRAELHQVLLRALGPDVVHLGAACTGFHVGNDRVRVTFADGRQVEGDCLVGADGLHSVVRQQLFPEVRARYKGRTSWRGVVSVTSPVLPEGSQFELYGPGGARVGIYHMGRGPEGTWRMYWFLMAPAPAGGRDAEGGHREAVLSHVRGWAEPVESLIRSTPESAILRTDIHDLEPLPHWGDGPVTLLGDAAHAMVTDLAQGACQAIEDALVLAKHLRADSDKVRALRTYESRRRPRTAYVSELSLKAGSLRYLRPPLARWARDLLMQALPRSVALNTLRSVVSHDFLA</sequence>
<evidence type="ECO:0000256" key="2">
    <source>
        <dbReference type="ARBA" id="ARBA00022630"/>
    </source>
</evidence>
<evidence type="ECO:0000256" key="3">
    <source>
        <dbReference type="ARBA" id="ARBA00022827"/>
    </source>
</evidence>
<gene>
    <name evidence="6" type="ORF">HG543_36300</name>
</gene>
<dbReference type="PANTHER" id="PTHR46496">
    <property type="match status" value="1"/>
</dbReference>